<keyword evidence="3" id="KW-1185">Reference proteome</keyword>
<gene>
    <name evidence="2" type="ORF">FLL45_05060</name>
</gene>
<dbReference type="Proteomes" id="UP000317839">
    <property type="component" value="Unassembled WGS sequence"/>
</dbReference>
<dbReference type="OrthoDB" id="1492993at2"/>
<sequence length="198" mass="22444">MEHENEGFTPSKKLNFIIGICAILISLASFYATYLQAKSAEQQVKAMTYPLIQTVTNNYDLEKQESAISLVLINSGVGPAIIKNVIYQYEGQEYNTVFDYLKACCNEEYQNFKSAQSSDSATVRAQIITSRDREIILAANDSTQTLYLLKHETNKELWNKLNSERRKLNMSVCYCSLLENCYQSISVGMTQEVKSCSH</sequence>
<evidence type="ECO:0000313" key="3">
    <source>
        <dbReference type="Proteomes" id="UP000317839"/>
    </source>
</evidence>
<feature type="transmembrane region" description="Helical" evidence="1">
    <location>
        <begin position="16"/>
        <end position="35"/>
    </location>
</feature>
<name>A0A545TJD8_9GAMM</name>
<comment type="caution">
    <text evidence="2">The sequence shown here is derived from an EMBL/GenBank/DDBJ whole genome shotgun (WGS) entry which is preliminary data.</text>
</comment>
<keyword evidence="1" id="KW-0472">Membrane</keyword>
<proteinExistence type="predicted"/>
<protein>
    <submittedName>
        <fullName evidence="2">Uncharacterized protein</fullName>
    </submittedName>
</protein>
<dbReference type="RefSeq" id="WP_142940888.1">
    <property type="nucleotide sequence ID" value="NZ_VIKR01000001.1"/>
</dbReference>
<organism evidence="2 3">
    <name type="scientific">Aliikangiella marina</name>
    <dbReference type="NCBI Taxonomy" id="1712262"/>
    <lineage>
        <taxon>Bacteria</taxon>
        <taxon>Pseudomonadati</taxon>
        <taxon>Pseudomonadota</taxon>
        <taxon>Gammaproteobacteria</taxon>
        <taxon>Oceanospirillales</taxon>
        <taxon>Pleioneaceae</taxon>
        <taxon>Aliikangiella</taxon>
    </lineage>
</organism>
<keyword evidence="1" id="KW-0812">Transmembrane</keyword>
<evidence type="ECO:0000313" key="2">
    <source>
        <dbReference type="EMBL" id="TQV77317.1"/>
    </source>
</evidence>
<accession>A0A545TJD8</accession>
<keyword evidence="1" id="KW-1133">Transmembrane helix</keyword>
<reference evidence="2 3" key="1">
    <citation type="submission" date="2019-06" db="EMBL/GenBank/DDBJ databases">
        <title>Draft genome of Aliikangiella marina GYP-15.</title>
        <authorList>
            <person name="Wang G."/>
        </authorList>
    </citation>
    <scope>NUCLEOTIDE SEQUENCE [LARGE SCALE GENOMIC DNA]</scope>
    <source>
        <strain evidence="2 3">GYP-15</strain>
    </source>
</reference>
<dbReference type="EMBL" id="VIKR01000001">
    <property type="protein sequence ID" value="TQV77317.1"/>
    <property type="molecule type" value="Genomic_DNA"/>
</dbReference>
<evidence type="ECO:0000256" key="1">
    <source>
        <dbReference type="SAM" id="Phobius"/>
    </source>
</evidence>
<dbReference type="AlphaFoldDB" id="A0A545TJD8"/>